<dbReference type="EMBL" id="CAACVG010008151">
    <property type="protein sequence ID" value="VEN48722.1"/>
    <property type="molecule type" value="Genomic_DNA"/>
</dbReference>
<reference evidence="1 2" key="1">
    <citation type="submission" date="2019-01" db="EMBL/GenBank/DDBJ databases">
        <authorList>
            <person name="Sayadi A."/>
        </authorList>
    </citation>
    <scope>NUCLEOTIDE SEQUENCE [LARGE SCALE GENOMIC DNA]</scope>
</reference>
<proteinExistence type="predicted"/>
<name>A0A653CNQ1_CALMS</name>
<organism evidence="1 2">
    <name type="scientific">Callosobruchus maculatus</name>
    <name type="common">Southern cowpea weevil</name>
    <name type="synonym">Pulse bruchid</name>
    <dbReference type="NCBI Taxonomy" id="64391"/>
    <lineage>
        <taxon>Eukaryota</taxon>
        <taxon>Metazoa</taxon>
        <taxon>Ecdysozoa</taxon>
        <taxon>Arthropoda</taxon>
        <taxon>Hexapoda</taxon>
        <taxon>Insecta</taxon>
        <taxon>Pterygota</taxon>
        <taxon>Neoptera</taxon>
        <taxon>Endopterygota</taxon>
        <taxon>Coleoptera</taxon>
        <taxon>Polyphaga</taxon>
        <taxon>Cucujiformia</taxon>
        <taxon>Chrysomeloidea</taxon>
        <taxon>Chrysomelidae</taxon>
        <taxon>Bruchinae</taxon>
        <taxon>Bruchini</taxon>
        <taxon>Callosobruchus</taxon>
    </lineage>
</organism>
<evidence type="ECO:0000313" key="2">
    <source>
        <dbReference type="Proteomes" id="UP000410492"/>
    </source>
</evidence>
<sequence length="340" mass="39249">MIEILRGRHKSVPAILGIRNCCMRANDIDPTSATIRHFMQDGAPPHYAPNVLEFQDVRRSYPCDFFLSFYNYYEYSSRRNSKTSANSLNCFSRHALQLRASAVVVLGLDMLLAIRHALLEVTVDNLTSASINEDFTKCGGIKVSRFYLNNRLTGRLQELRIMKEKLNLFNDLAKMDPQYKEQSKQIQKQYCSKLSESKRNMNDEILAHSSNKSKSMWNIINQLKGKKKNKKEIKISNELQKGRTELKGGENNVPHDNRDFNDGVSIDCVKIREEQEFVYKNDNKATDVVLTLENMKACTPMRLCREDLIRNSKKRIHCYKKVICARKVTEYVTSMSVESP</sequence>
<evidence type="ECO:0000313" key="1">
    <source>
        <dbReference type="EMBL" id="VEN48722.1"/>
    </source>
</evidence>
<accession>A0A653CNQ1</accession>
<dbReference type="OrthoDB" id="414730at2759"/>
<keyword evidence="2" id="KW-1185">Reference proteome</keyword>
<gene>
    <name evidence="1" type="ORF">CALMAC_LOCUS10068</name>
</gene>
<dbReference type="Proteomes" id="UP000410492">
    <property type="component" value="Unassembled WGS sequence"/>
</dbReference>
<dbReference type="AlphaFoldDB" id="A0A653CNQ1"/>
<protein>
    <submittedName>
        <fullName evidence="1">Uncharacterized protein</fullName>
    </submittedName>
</protein>